<dbReference type="Gene3D" id="3.40.50.1390">
    <property type="entry name" value="Resolvase, N-terminal catalytic domain"/>
    <property type="match status" value="1"/>
</dbReference>
<dbReference type="GO" id="GO:0015074">
    <property type="term" value="P:DNA integration"/>
    <property type="evidence" value="ECO:0007669"/>
    <property type="project" value="UniProtKB-KW"/>
</dbReference>
<organism evidence="8">
    <name type="scientific">Siphoviridae sp. ctzyE57</name>
    <dbReference type="NCBI Taxonomy" id="2827982"/>
    <lineage>
        <taxon>Viruses</taxon>
        <taxon>Duplodnaviria</taxon>
        <taxon>Heunggongvirae</taxon>
        <taxon>Uroviricota</taxon>
        <taxon>Caudoviricetes</taxon>
    </lineage>
</organism>
<keyword evidence="4" id="KW-0233">DNA recombination</keyword>
<evidence type="ECO:0000256" key="2">
    <source>
        <dbReference type="ARBA" id="ARBA00023100"/>
    </source>
</evidence>
<dbReference type="InterPro" id="IPR006118">
    <property type="entry name" value="Recombinase_CS"/>
</dbReference>
<evidence type="ECO:0000259" key="7">
    <source>
        <dbReference type="PROSITE" id="PS51736"/>
    </source>
</evidence>
<keyword evidence="2" id="KW-0230">DNA invertase</keyword>
<keyword evidence="3" id="KW-0238">DNA-binding</keyword>
<dbReference type="CDD" id="cd03768">
    <property type="entry name" value="SR_ResInv"/>
    <property type="match status" value="1"/>
</dbReference>
<name>A0A8S5SGC2_9CAUD</name>
<evidence type="ECO:0000313" key="8">
    <source>
        <dbReference type="EMBL" id="DAF50073.1"/>
    </source>
</evidence>
<dbReference type="GO" id="GO:0000150">
    <property type="term" value="F:DNA strand exchange activity"/>
    <property type="evidence" value="ECO:0007669"/>
    <property type="project" value="UniProtKB-KW"/>
</dbReference>
<accession>A0A8S5SGC2</accession>
<dbReference type="InterPro" id="IPR006119">
    <property type="entry name" value="Resolv_N"/>
</dbReference>
<dbReference type="PROSITE" id="PS51736">
    <property type="entry name" value="RECOMBINASES_3"/>
    <property type="match status" value="1"/>
</dbReference>
<sequence>MIYFYARVSTVEQNLARQIEAAKKYKGVDEIFSDKMSGKNFNRVEYQRMKSMLQKGDEVVVKSLDRLGRDKNLVKDEIQWFKEHGVKLRILDIPTTLIEMEGQEWVGDMVTNILIEVMASVAEQERMMIRERQREGIEAKRKSGTWDEYGRPKKNTDGIEDYWLAYKSGEMTREDCCKALGISPRTLYNRAKELNLMMAN</sequence>
<dbReference type="GO" id="GO:0003677">
    <property type="term" value="F:DNA binding"/>
    <property type="evidence" value="ECO:0007669"/>
    <property type="project" value="UniProtKB-KW"/>
</dbReference>
<protein>
    <submittedName>
        <fullName evidence="8">Gamma delta Resolvase, site specific recombination</fullName>
    </submittedName>
</protein>
<evidence type="ECO:0000256" key="6">
    <source>
        <dbReference type="PROSITE-ProRule" id="PRU10137"/>
    </source>
</evidence>
<evidence type="ECO:0000256" key="4">
    <source>
        <dbReference type="ARBA" id="ARBA00023172"/>
    </source>
</evidence>
<evidence type="ECO:0000256" key="1">
    <source>
        <dbReference type="ARBA" id="ARBA00022908"/>
    </source>
</evidence>
<dbReference type="InterPro" id="IPR050639">
    <property type="entry name" value="SSR_resolvase"/>
</dbReference>
<dbReference type="PANTHER" id="PTHR30461">
    <property type="entry name" value="DNA-INVERTASE FROM LAMBDOID PROPHAGE"/>
    <property type="match status" value="1"/>
</dbReference>
<keyword evidence="1" id="KW-0229">DNA integration</keyword>
<dbReference type="EMBL" id="BK032592">
    <property type="protein sequence ID" value="DAF50073.1"/>
    <property type="molecule type" value="Genomic_DNA"/>
</dbReference>
<dbReference type="Pfam" id="PF00239">
    <property type="entry name" value="Resolvase"/>
    <property type="match status" value="1"/>
</dbReference>
<dbReference type="PROSITE" id="PS00397">
    <property type="entry name" value="RECOMBINASES_1"/>
    <property type="match status" value="1"/>
</dbReference>
<dbReference type="SUPFAM" id="SSF53041">
    <property type="entry name" value="Resolvase-like"/>
    <property type="match status" value="1"/>
</dbReference>
<evidence type="ECO:0000256" key="5">
    <source>
        <dbReference type="PIRSR" id="PIRSR606118-50"/>
    </source>
</evidence>
<dbReference type="PROSITE" id="PS00398">
    <property type="entry name" value="RECOMBINASES_2"/>
    <property type="match status" value="1"/>
</dbReference>
<dbReference type="PANTHER" id="PTHR30461:SF2">
    <property type="entry name" value="SERINE RECOMBINASE PINE-RELATED"/>
    <property type="match status" value="1"/>
</dbReference>
<feature type="active site" description="O-(5'-phospho-DNA)-serine intermediate" evidence="5 6">
    <location>
        <position position="9"/>
    </location>
</feature>
<proteinExistence type="predicted"/>
<reference evidence="8" key="1">
    <citation type="journal article" date="2021" name="Proc. Natl. Acad. Sci. U.S.A.">
        <title>A Catalog of Tens of Thousands of Viruses from Human Metagenomes Reveals Hidden Associations with Chronic Diseases.</title>
        <authorList>
            <person name="Tisza M.J."/>
            <person name="Buck C.B."/>
        </authorList>
    </citation>
    <scope>NUCLEOTIDE SEQUENCE</scope>
    <source>
        <strain evidence="8">CtzyE57</strain>
    </source>
</reference>
<dbReference type="SMART" id="SM00857">
    <property type="entry name" value="Resolvase"/>
    <property type="match status" value="1"/>
</dbReference>
<evidence type="ECO:0000256" key="3">
    <source>
        <dbReference type="ARBA" id="ARBA00023125"/>
    </source>
</evidence>
<dbReference type="InterPro" id="IPR036162">
    <property type="entry name" value="Resolvase-like_N_sf"/>
</dbReference>
<feature type="domain" description="Resolvase/invertase-type recombinase catalytic" evidence="7">
    <location>
        <begin position="1"/>
        <end position="144"/>
    </location>
</feature>